<comment type="caution">
    <text evidence="8">The sequence shown here is derived from an EMBL/GenBank/DDBJ whole genome shotgun (WGS) entry which is preliminary data.</text>
</comment>
<feature type="region of interest" description="Disordered" evidence="5">
    <location>
        <begin position="232"/>
        <end position="272"/>
    </location>
</feature>
<accession>A0AAV3A756</accession>
<feature type="domain" description="Rad21/Rec8-like protein N-terminal" evidence="7">
    <location>
        <begin position="1"/>
        <end position="109"/>
    </location>
</feature>
<gene>
    <name evidence="8" type="ORF">GDO54_013490</name>
</gene>
<evidence type="ECO:0000313" key="8">
    <source>
        <dbReference type="EMBL" id="DBA22464.1"/>
    </source>
</evidence>
<dbReference type="GO" id="GO:0006302">
    <property type="term" value="P:double-strand break repair"/>
    <property type="evidence" value="ECO:0007669"/>
    <property type="project" value="TreeGrafter"/>
</dbReference>
<proteinExistence type="inferred from homology"/>
<dbReference type="Gene3D" id="1.10.10.580">
    <property type="entry name" value="Structural maintenance of chromosome 1. Chain E"/>
    <property type="match status" value="1"/>
</dbReference>
<evidence type="ECO:0000259" key="7">
    <source>
        <dbReference type="Pfam" id="PF04825"/>
    </source>
</evidence>
<dbReference type="InterPro" id="IPR006909">
    <property type="entry name" value="Rad21/Rec8_C_eu"/>
</dbReference>
<dbReference type="InterPro" id="IPR036390">
    <property type="entry name" value="WH_DNA-bd_sf"/>
</dbReference>
<keyword evidence="9" id="KW-1185">Reference proteome</keyword>
<evidence type="ECO:0000256" key="1">
    <source>
        <dbReference type="ARBA" id="ARBA00004123"/>
    </source>
</evidence>
<keyword evidence="4" id="KW-0539">Nucleus</keyword>
<feature type="compositionally biased region" description="Basic and acidic residues" evidence="5">
    <location>
        <begin position="238"/>
        <end position="272"/>
    </location>
</feature>
<protein>
    <recommendedName>
        <fullName evidence="10">Meiotic recombination protein REC8 homolog</fullName>
    </recommendedName>
</protein>
<dbReference type="PANTHER" id="PTHR12585:SF27">
    <property type="entry name" value="MEIOTIC RECOMBINATION PROTEIN REC8 HOMOLOG"/>
    <property type="match status" value="1"/>
</dbReference>
<dbReference type="EMBL" id="DYDO01000006">
    <property type="protein sequence ID" value="DBA22464.1"/>
    <property type="molecule type" value="Genomic_DNA"/>
</dbReference>
<sequence length="762" mass="89090">MFYYPNVLQRHTGCFSTIWLAATKGTRIVKREYLKVNVINTCHKIMQYILQQVPPPYHGCPIPRLSLYLSAQLSYGVVCVYHRQCDLLIEEMKVTLERLLKSENQLKIDLLPPDQQLLLPDSLLLMQMLEDAPDPFFGMMEVPLELPEPFMIPQIRTLLETSGPELVRYERSPSRRRRTNHREESDHLASPDTITMREEEPILLPPVEIGQDLPELSALDLELLTSDLPAFPEAETLPEPRKRGIQEPKDKDLPGTEKPKKPRKEKEVKITDEDKNLEIERERQLQLEREKEIDRAEMERKTRELQEMERELEHLREEQRQMERQRKSEQEREKEMKKEIEKEVLQDLEKEMEQLKEAREELDYLQITGAAEELLLEQLKEIEHLEKLGKEKEQQWEAEKLLQLQLEKKRESERLKEQERDREQIKKAEEEIKKLKKSLVEMEEQRRTEGEQVDDMPSVTEARGSPTPRLPSEMVSEPDELDAAMLLEEAIAEPIALPSEGAPEMPSPQRVSPQLRSPQLVVPELPDRPISRTRRRSRLIIDKETQIPSKIMQKQTSDPYIFTQSLDPLTLPHMRPRTATSLLESPTYEQFMAPELTTLWSRCAVLEPLQFIREREEETMSELEVVRAVTESAVSIMLSSEMSLEMSEEDRSRPIIFTPEEGRTPSVQEEKSLPIVSEMPELIVEMPETEHILLEDLQRNLYSQIESDGHSEFLGLTPHSFSRLLVSKFFYNCLVLSTQKVIRLEQTEPYGCIFITPGRHFK</sequence>
<dbReference type="GO" id="GO:0007059">
    <property type="term" value="P:chromosome segregation"/>
    <property type="evidence" value="ECO:0007669"/>
    <property type="project" value="UniProtKB-KW"/>
</dbReference>
<reference evidence="8" key="1">
    <citation type="thesis" date="2020" institute="ProQuest LLC" country="789 East Eisenhower Parkway, Ann Arbor, MI, USA">
        <title>Comparative Genomics and Chromosome Evolution.</title>
        <authorList>
            <person name="Mudd A.B."/>
        </authorList>
    </citation>
    <scope>NUCLEOTIDE SEQUENCE</scope>
    <source>
        <strain evidence="8">1538</strain>
        <tissue evidence="8">Blood</tissue>
    </source>
</reference>
<feature type="compositionally biased region" description="Basic and acidic residues" evidence="5">
    <location>
        <begin position="440"/>
        <end position="450"/>
    </location>
</feature>
<feature type="domain" description="Rad21/Rec8-like protein C-terminal eukaryotic" evidence="6">
    <location>
        <begin position="709"/>
        <end position="761"/>
    </location>
</feature>
<dbReference type="InterPro" id="IPR023093">
    <property type="entry name" value="ScpA-like_C"/>
</dbReference>
<evidence type="ECO:0000313" key="9">
    <source>
        <dbReference type="Proteomes" id="UP001181693"/>
    </source>
</evidence>
<evidence type="ECO:0000256" key="2">
    <source>
        <dbReference type="ARBA" id="ARBA00009870"/>
    </source>
</evidence>
<dbReference type="Pfam" id="PF04825">
    <property type="entry name" value="Rad21_Rec8_N"/>
    <property type="match status" value="1"/>
</dbReference>
<dbReference type="SUPFAM" id="SSF46785">
    <property type="entry name" value="Winged helix' DNA-binding domain"/>
    <property type="match status" value="1"/>
</dbReference>
<feature type="compositionally biased region" description="Basic and acidic residues" evidence="5">
    <location>
        <begin position="181"/>
        <end position="198"/>
    </location>
</feature>
<feature type="region of interest" description="Disordered" evidence="5">
    <location>
        <begin position="164"/>
        <end position="198"/>
    </location>
</feature>
<name>A0AAV3A756_PYXAD</name>
<dbReference type="PANTHER" id="PTHR12585">
    <property type="entry name" value="SCC1 / RAD21 FAMILY MEMBER"/>
    <property type="match status" value="1"/>
</dbReference>
<dbReference type="InterPro" id="IPR039781">
    <property type="entry name" value="Rad21/Rec8-like"/>
</dbReference>
<dbReference type="GO" id="GO:0030893">
    <property type="term" value="C:meiotic cohesin complex"/>
    <property type="evidence" value="ECO:0007669"/>
    <property type="project" value="TreeGrafter"/>
</dbReference>
<dbReference type="Pfam" id="PF04824">
    <property type="entry name" value="Rad21_Rec8"/>
    <property type="match status" value="1"/>
</dbReference>
<dbReference type="Proteomes" id="UP001181693">
    <property type="component" value="Unassembled WGS sequence"/>
</dbReference>
<organism evidence="8 9">
    <name type="scientific">Pyxicephalus adspersus</name>
    <name type="common">African bullfrog</name>
    <dbReference type="NCBI Taxonomy" id="30357"/>
    <lineage>
        <taxon>Eukaryota</taxon>
        <taxon>Metazoa</taxon>
        <taxon>Chordata</taxon>
        <taxon>Craniata</taxon>
        <taxon>Vertebrata</taxon>
        <taxon>Euteleostomi</taxon>
        <taxon>Amphibia</taxon>
        <taxon>Batrachia</taxon>
        <taxon>Anura</taxon>
        <taxon>Neobatrachia</taxon>
        <taxon>Ranoidea</taxon>
        <taxon>Pyxicephalidae</taxon>
        <taxon>Pyxicephalinae</taxon>
        <taxon>Pyxicephalus</taxon>
    </lineage>
</organism>
<evidence type="ECO:0000256" key="3">
    <source>
        <dbReference type="ARBA" id="ARBA00022829"/>
    </source>
</evidence>
<dbReference type="GO" id="GO:0005634">
    <property type="term" value="C:nucleus"/>
    <property type="evidence" value="ECO:0007669"/>
    <property type="project" value="UniProtKB-SubCell"/>
</dbReference>
<evidence type="ECO:0008006" key="10">
    <source>
        <dbReference type="Google" id="ProtNLM"/>
    </source>
</evidence>
<feature type="region of interest" description="Disordered" evidence="5">
    <location>
        <begin position="407"/>
        <end position="427"/>
    </location>
</feature>
<feature type="region of interest" description="Disordered" evidence="5">
    <location>
        <begin position="440"/>
        <end position="475"/>
    </location>
</feature>
<evidence type="ECO:0000256" key="5">
    <source>
        <dbReference type="SAM" id="MobiDB-lite"/>
    </source>
</evidence>
<keyword evidence="3" id="KW-0159">Chromosome partition</keyword>
<comment type="similarity">
    <text evidence="2">Belongs to the rad21 family.</text>
</comment>
<evidence type="ECO:0000259" key="6">
    <source>
        <dbReference type="Pfam" id="PF04824"/>
    </source>
</evidence>
<dbReference type="AlphaFoldDB" id="A0AAV3A756"/>
<feature type="region of interest" description="Disordered" evidence="5">
    <location>
        <begin position="315"/>
        <end position="338"/>
    </location>
</feature>
<dbReference type="InterPro" id="IPR006910">
    <property type="entry name" value="Rad21_Rec8_N"/>
</dbReference>
<dbReference type="CDD" id="cd21794">
    <property type="entry name" value="Rad21_Rec8_M_Rec8"/>
    <property type="match status" value="1"/>
</dbReference>
<comment type="subcellular location">
    <subcellularLocation>
        <location evidence="1">Nucleus</location>
    </subcellularLocation>
</comment>
<dbReference type="GO" id="GO:0003682">
    <property type="term" value="F:chromatin binding"/>
    <property type="evidence" value="ECO:0007669"/>
    <property type="project" value="TreeGrafter"/>
</dbReference>
<dbReference type="GO" id="GO:0051177">
    <property type="term" value="P:meiotic sister chromatid cohesion"/>
    <property type="evidence" value="ECO:0007669"/>
    <property type="project" value="TreeGrafter"/>
</dbReference>
<evidence type="ECO:0000256" key="4">
    <source>
        <dbReference type="ARBA" id="ARBA00023242"/>
    </source>
</evidence>